<feature type="region of interest" description="Disordered" evidence="2">
    <location>
        <begin position="242"/>
        <end position="295"/>
    </location>
</feature>
<comment type="similarity">
    <text evidence="1">Belongs to the CWC16 family.</text>
</comment>
<dbReference type="OrthoDB" id="360327at2759"/>
<proteinExistence type="inferred from homology"/>
<evidence type="ECO:0000256" key="2">
    <source>
        <dbReference type="SAM" id="MobiDB-lite"/>
    </source>
</evidence>
<gene>
    <name evidence="3" type="ORF">L249_8608</name>
</gene>
<dbReference type="GO" id="GO:0005684">
    <property type="term" value="C:U2-type spliceosomal complex"/>
    <property type="evidence" value="ECO:0007669"/>
    <property type="project" value="TreeGrafter"/>
</dbReference>
<dbReference type="GO" id="GO:0000398">
    <property type="term" value="P:mRNA splicing, via spliceosome"/>
    <property type="evidence" value="ECO:0007669"/>
    <property type="project" value="InterPro"/>
</dbReference>
<keyword evidence="4" id="KW-1185">Reference proteome</keyword>
<dbReference type="PANTHER" id="PTHR12111:SF2">
    <property type="entry name" value="SPLICING FACTOR YJU2B-RELATED"/>
    <property type="match status" value="1"/>
</dbReference>
<reference evidence="3 4" key="1">
    <citation type="journal article" date="2015" name="BMC Genomics">
        <title>Insights from the genome of Ophiocordyceps polyrhachis-furcata to pathogenicity and host specificity in insect fungi.</title>
        <authorList>
            <person name="Wichadakul D."/>
            <person name="Kobmoo N."/>
            <person name="Ingsriswang S."/>
            <person name="Tangphatsornruang S."/>
            <person name="Chantasingh D."/>
            <person name="Luangsa-ard J.J."/>
            <person name="Eurwilaichitr L."/>
        </authorList>
    </citation>
    <scope>NUCLEOTIDE SEQUENCE [LARGE SCALE GENOMIC DNA]</scope>
    <source>
        <strain evidence="3 4">BCC 54312</strain>
    </source>
</reference>
<dbReference type="PANTHER" id="PTHR12111">
    <property type="entry name" value="SPLICING FACTOR YJU2"/>
    <property type="match status" value="1"/>
</dbReference>
<dbReference type="STRING" id="1330021.A0A367L6S6"/>
<protein>
    <submittedName>
        <fullName evidence="3">Uncharacterized protein</fullName>
    </submittedName>
</protein>
<dbReference type="GO" id="GO:0071014">
    <property type="term" value="C:post-mRNA release spliceosomal complex"/>
    <property type="evidence" value="ECO:0007669"/>
    <property type="project" value="TreeGrafter"/>
</dbReference>
<sequence>MQGFNMGRYMPPDQEASSSSSHCKKKKKTSGKDGSSCPPPPPTVRFEMPFAVWCGSCPKPTLIGQGVRFNAEKTRVGSYLTTPLWSFRFRHADCGGSLEIRTDPRNTAYVVASGGTKRSVHDAPSEHDLLRDEKRSNAFSALERTIEHRHQLRRADERIHGLLHSSARYWNDPYAQNQRLRDAFRPGRLRRQQDAASADRIRNAMSLELDILPAHQDDARLASLVSFNRDDDDADALEKPLFTPAVAPKRPVNHSASASSSSSSSSSSTTTTTKNNKNNDDKNNTHPITSSSSAAATRASLVSELAAKTRLAQDPFLQARTQPRLPSLVSELAAKTRLAQDPFLQARTQPRLRGVKRKRLDSRPPTAKQAFILSALVQYDSD</sequence>
<dbReference type="InterPro" id="IPR007590">
    <property type="entry name" value="Saf4/Yju2"/>
</dbReference>
<organism evidence="3 4">
    <name type="scientific">Ophiocordyceps polyrhachis-furcata BCC 54312</name>
    <dbReference type="NCBI Taxonomy" id="1330021"/>
    <lineage>
        <taxon>Eukaryota</taxon>
        <taxon>Fungi</taxon>
        <taxon>Dikarya</taxon>
        <taxon>Ascomycota</taxon>
        <taxon>Pezizomycotina</taxon>
        <taxon>Sordariomycetes</taxon>
        <taxon>Hypocreomycetidae</taxon>
        <taxon>Hypocreales</taxon>
        <taxon>Ophiocordycipitaceae</taxon>
        <taxon>Ophiocordyceps</taxon>
    </lineage>
</organism>
<evidence type="ECO:0000313" key="4">
    <source>
        <dbReference type="Proteomes" id="UP000253664"/>
    </source>
</evidence>
<comment type="caution">
    <text evidence="3">The sequence shown here is derived from an EMBL/GenBank/DDBJ whole genome shotgun (WGS) entry which is preliminary data.</text>
</comment>
<feature type="region of interest" description="Disordered" evidence="2">
    <location>
        <begin position="1"/>
        <end position="40"/>
    </location>
</feature>
<dbReference type="AlphaFoldDB" id="A0A367L6S6"/>
<feature type="compositionally biased region" description="Low complexity" evidence="2">
    <location>
        <begin position="255"/>
        <end position="276"/>
    </location>
</feature>
<name>A0A367L6S6_9HYPO</name>
<dbReference type="EMBL" id="LKCN02000013">
    <property type="protein sequence ID" value="RCI10127.1"/>
    <property type="molecule type" value="Genomic_DNA"/>
</dbReference>
<dbReference type="Pfam" id="PF04502">
    <property type="entry name" value="Saf4_Yju2"/>
    <property type="match status" value="1"/>
</dbReference>
<evidence type="ECO:0000313" key="3">
    <source>
        <dbReference type="EMBL" id="RCI10127.1"/>
    </source>
</evidence>
<evidence type="ECO:0000256" key="1">
    <source>
        <dbReference type="ARBA" id="ARBA00005595"/>
    </source>
</evidence>
<accession>A0A367L6S6</accession>
<dbReference type="Proteomes" id="UP000253664">
    <property type="component" value="Unassembled WGS sequence"/>
</dbReference>